<dbReference type="Gene3D" id="3.10.450.50">
    <property type="match status" value="1"/>
</dbReference>
<dbReference type="Gene3D" id="3.30.70.330">
    <property type="match status" value="1"/>
</dbReference>
<feature type="region of interest" description="Disordered" evidence="3">
    <location>
        <begin position="326"/>
        <end position="346"/>
    </location>
</feature>
<dbReference type="InterPro" id="IPR012677">
    <property type="entry name" value="Nucleotide-bd_a/b_plait_sf"/>
</dbReference>
<name>A0AAU9RM09_THLAR</name>
<feature type="compositionally biased region" description="Basic and acidic residues" evidence="3">
    <location>
        <begin position="430"/>
        <end position="444"/>
    </location>
</feature>
<feature type="compositionally biased region" description="Low complexity" evidence="3">
    <location>
        <begin position="331"/>
        <end position="345"/>
    </location>
</feature>
<dbReference type="GO" id="GO:0003729">
    <property type="term" value="F:mRNA binding"/>
    <property type="evidence" value="ECO:0007669"/>
    <property type="project" value="TreeGrafter"/>
</dbReference>
<dbReference type="SUPFAM" id="SSF54928">
    <property type="entry name" value="RNA-binding domain, RBD"/>
    <property type="match status" value="1"/>
</dbReference>
<feature type="region of interest" description="Disordered" evidence="3">
    <location>
        <begin position="218"/>
        <end position="284"/>
    </location>
</feature>
<dbReference type="PANTHER" id="PTHR10693:SF45">
    <property type="entry name" value="NUCLEAR TRANSPORT FACTOR 2 (NTF2) FAMILY PROTEIN WITH RNA BINDING (RRM-RBD-RNP MOTIFS) DOMAIN-CONTAINING PROTEIN"/>
    <property type="match status" value="1"/>
</dbReference>
<dbReference type="Pfam" id="PF02136">
    <property type="entry name" value="NTF2"/>
    <property type="match status" value="1"/>
</dbReference>
<dbReference type="CDD" id="cd00780">
    <property type="entry name" value="NTF2"/>
    <property type="match status" value="1"/>
</dbReference>
<proteinExistence type="predicted"/>
<dbReference type="FunFam" id="3.10.450.50:FF:000003">
    <property type="entry name" value="Nuclear transport factor 2 family protein"/>
    <property type="match status" value="1"/>
</dbReference>
<evidence type="ECO:0000256" key="3">
    <source>
        <dbReference type="SAM" id="MobiDB-lite"/>
    </source>
</evidence>
<reference evidence="6 7" key="1">
    <citation type="submission" date="2022-03" db="EMBL/GenBank/DDBJ databases">
        <authorList>
            <person name="Nunn A."/>
            <person name="Chopra R."/>
            <person name="Nunn A."/>
            <person name="Contreras Garrido A."/>
        </authorList>
    </citation>
    <scope>NUCLEOTIDE SEQUENCE [LARGE SCALE GENOMIC DNA]</scope>
</reference>
<keyword evidence="1 2" id="KW-0694">RNA-binding</keyword>
<evidence type="ECO:0000259" key="5">
    <source>
        <dbReference type="PROSITE" id="PS50177"/>
    </source>
</evidence>
<gene>
    <name evidence="6" type="ORF">TAV2_LOCUS7417</name>
</gene>
<dbReference type="PROSITE" id="PS50102">
    <property type="entry name" value="RRM"/>
    <property type="match status" value="1"/>
</dbReference>
<evidence type="ECO:0000259" key="4">
    <source>
        <dbReference type="PROSITE" id="PS50102"/>
    </source>
</evidence>
<dbReference type="InterPro" id="IPR039539">
    <property type="entry name" value="Ras_GTPase_bind_prot"/>
</dbReference>
<dbReference type="InterPro" id="IPR002075">
    <property type="entry name" value="NTF2_dom"/>
</dbReference>
<evidence type="ECO:0000256" key="1">
    <source>
        <dbReference type="ARBA" id="ARBA00022884"/>
    </source>
</evidence>
<dbReference type="InterPro" id="IPR032710">
    <property type="entry name" value="NTF2-like_dom_sf"/>
</dbReference>
<feature type="domain" description="RRM" evidence="4">
    <location>
        <begin position="355"/>
        <end position="435"/>
    </location>
</feature>
<dbReference type="Pfam" id="PF00076">
    <property type="entry name" value="RRM_1"/>
    <property type="match status" value="1"/>
</dbReference>
<dbReference type="PROSITE" id="PS50177">
    <property type="entry name" value="NTF2_DOMAIN"/>
    <property type="match status" value="1"/>
</dbReference>
<accession>A0AAU9RM09</accession>
<dbReference type="InterPro" id="IPR000504">
    <property type="entry name" value="RRM_dom"/>
</dbReference>
<organism evidence="6 7">
    <name type="scientific">Thlaspi arvense</name>
    <name type="common">Field penny-cress</name>
    <dbReference type="NCBI Taxonomy" id="13288"/>
    <lineage>
        <taxon>Eukaryota</taxon>
        <taxon>Viridiplantae</taxon>
        <taxon>Streptophyta</taxon>
        <taxon>Embryophyta</taxon>
        <taxon>Tracheophyta</taxon>
        <taxon>Spermatophyta</taxon>
        <taxon>Magnoliopsida</taxon>
        <taxon>eudicotyledons</taxon>
        <taxon>Gunneridae</taxon>
        <taxon>Pentapetalae</taxon>
        <taxon>rosids</taxon>
        <taxon>malvids</taxon>
        <taxon>Brassicales</taxon>
        <taxon>Brassicaceae</taxon>
        <taxon>Thlaspideae</taxon>
        <taxon>Thlaspi</taxon>
    </lineage>
</organism>
<dbReference type="SUPFAM" id="SSF54427">
    <property type="entry name" value="NTF2-like"/>
    <property type="match status" value="1"/>
</dbReference>
<dbReference type="InterPro" id="IPR018222">
    <property type="entry name" value="Nuclear_transport_factor_2_euk"/>
</dbReference>
<keyword evidence="7" id="KW-1185">Reference proteome</keyword>
<dbReference type="GO" id="GO:0005829">
    <property type="term" value="C:cytosol"/>
    <property type="evidence" value="ECO:0007669"/>
    <property type="project" value="TreeGrafter"/>
</dbReference>
<feature type="region of interest" description="Disordered" evidence="3">
    <location>
        <begin position="430"/>
        <end position="499"/>
    </location>
</feature>
<evidence type="ECO:0000313" key="6">
    <source>
        <dbReference type="EMBL" id="CAH2045585.1"/>
    </source>
</evidence>
<feature type="domain" description="NTF2" evidence="5">
    <location>
        <begin position="15"/>
        <end position="131"/>
    </location>
</feature>
<dbReference type="GO" id="GO:1990904">
    <property type="term" value="C:ribonucleoprotein complex"/>
    <property type="evidence" value="ECO:0007669"/>
    <property type="project" value="TreeGrafter"/>
</dbReference>
<dbReference type="PANTHER" id="PTHR10693">
    <property type="entry name" value="RAS GTPASE-ACTIVATING PROTEIN-BINDING PROTEIN"/>
    <property type="match status" value="1"/>
</dbReference>
<protein>
    <submittedName>
        <fullName evidence="6">Uncharacterized protein</fullName>
    </submittedName>
</protein>
<evidence type="ECO:0000256" key="2">
    <source>
        <dbReference type="PROSITE-ProRule" id="PRU00176"/>
    </source>
</evidence>
<sequence>MTPESKCSSMDPQIVGNAFVQKYYTHLYESPAEVHRFYLEKSVVGRPDLANEMVSVKSLKAISEKIMSYDYQNSKILIHSADSQPSIKDGVVTIVTGLVIGKDGERKTFAQTFFLVPKKGSYFVLNDVLRYLPKDCAGPESTTKKVEEGPQVIESNAKEVEEMTQVVESNAKQVEESRPQVIESNAAEPVNEIVEAVAIIPSKVTKPVSAEANGHAKVHEEKAVDGKGNLPKAVNKNGNLPKAVNKAVNGNGNLPKGVNGNGDLPKAVNDNGNLPKAAEAKPQEDAPKRSYALIQRLILLNIQVQSLAQNSAPFIVKAAPAKPKPVEKPRVAAPEPKAPAPVAKRASVEQAPQGVTIFVGNLPIDATHEQLDETFRVFGAIREGGIQVRSYTETRNCFGFVSFMNGEAVKKVLEAQEEYPIIIGNRRAHVEEKRGNNNENDGRASARSNGNNRDENGHRNTRGNGSNGGRSGQGRNGETTTGAAKASQIKGHGNGQARK</sequence>
<dbReference type="Proteomes" id="UP000836841">
    <property type="component" value="Chromosome 2"/>
</dbReference>
<dbReference type="EMBL" id="OU466858">
    <property type="protein sequence ID" value="CAH2045585.1"/>
    <property type="molecule type" value="Genomic_DNA"/>
</dbReference>
<evidence type="ECO:0000313" key="7">
    <source>
        <dbReference type="Proteomes" id="UP000836841"/>
    </source>
</evidence>
<dbReference type="AlphaFoldDB" id="A0AAU9RM09"/>
<feature type="compositionally biased region" description="Gly residues" evidence="3">
    <location>
        <begin position="465"/>
        <end position="475"/>
    </location>
</feature>
<dbReference type="InterPro" id="IPR035979">
    <property type="entry name" value="RBD_domain_sf"/>
</dbReference>
<dbReference type="SMART" id="SM00360">
    <property type="entry name" value="RRM"/>
    <property type="match status" value="1"/>
</dbReference>